<gene>
    <name evidence="7" type="ORF">ENV14_00515</name>
</gene>
<evidence type="ECO:0000256" key="5">
    <source>
        <dbReference type="ARBA" id="ARBA00022842"/>
    </source>
</evidence>
<dbReference type="GO" id="GO:0046872">
    <property type="term" value="F:metal ion binding"/>
    <property type="evidence" value="ECO:0007669"/>
    <property type="project" value="UniProtKB-KW"/>
</dbReference>
<keyword evidence="5" id="KW-0460">Magnesium</keyword>
<evidence type="ECO:0000256" key="3">
    <source>
        <dbReference type="ARBA" id="ARBA00022679"/>
    </source>
</evidence>
<dbReference type="InterPro" id="IPR000092">
    <property type="entry name" value="Polyprenyl_synt"/>
</dbReference>
<dbReference type="PANTHER" id="PTHR12001:SF85">
    <property type="entry name" value="SHORT CHAIN ISOPRENYL DIPHOSPHATE SYNTHASE"/>
    <property type="match status" value="1"/>
</dbReference>
<dbReference type="AlphaFoldDB" id="A0A7C4BAW1"/>
<dbReference type="Pfam" id="PF00348">
    <property type="entry name" value="polyprenyl_synt"/>
    <property type="match status" value="1"/>
</dbReference>
<reference evidence="7" key="1">
    <citation type="journal article" date="2020" name="mSystems">
        <title>Genome- and Community-Level Interaction Insights into Carbon Utilization and Element Cycling Functions of Hydrothermarchaeota in Hydrothermal Sediment.</title>
        <authorList>
            <person name="Zhou Z."/>
            <person name="Liu Y."/>
            <person name="Xu W."/>
            <person name="Pan J."/>
            <person name="Luo Z.H."/>
            <person name="Li M."/>
        </authorList>
    </citation>
    <scope>NUCLEOTIDE SEQUENCE [LARGE SCALE GENOMIC DNA]</scope>
    <source>
        <strain evidence="7">SpSt-732</strain>
    </source>
</reference>
<dbReference type="GO" id="GO:0004659">
    <property type="term" value="F:prenyltransferase activity"/>
    <property type="evidence" value="ECO:0007669"/>
    <property type="project" value="InterPro"/>
</dbReference>
<dbReference type="Gene3D" id="1.10.600.10">
    <property type="entry name" value="Farnesyl Diphosphate Synthase"/>
    <property type="match status" value="1"/>
</dbReference>
<dbReference type="GO" id="GO:0008299">
    <property type="term" value="P:isoprenoid biosynthetic process"/>
    <property type="evidence" value="ECO:0007669"/>
    <property type="project" value="InterPro"/>
</dbReference>
<name>A0A7C4BAW1_9CREN</name>
<dbReference type="InterPro" id="IPR008949">
    <property type="entry name" value="Isoprenoid_synthase_dom_sf"/>
</dbReference>
<dbReference type="SUPFAM" id="SSF48576">
    <property type="entry name" value="Terpenoid synthases"/>
    <property type="match status" value="1"/>
</dbReference>
<dbReference type="EMBL" id="DTFF01000005">
    <property type="protein sequence ID" value="HGI86874.1"/>
    <property type="molecule type" value="Genomic_DNA"/>
</dbReference>
<sequence length="336" mass="36988">MRDLVLDFIRYAEEIGKKVENLVYDVIKGGPQRIYDASLHYIKAGGKRLRPLVVVLASRIAGGNEKIAIPGAAAVEVLHTFTLVHDDIIDKDELRRGVPTVHKLWGVDMAIIAGDLLFAYAYKCLLKALQLGVPSDRIAKSIEALTEAAITVAEGQALDMMLPEAKEASVEDYIDMVSKKTAALFAYSAKIGGILAGASEEYLLKLFNIMMNAGIAFQIRDDILGLVGDEKALGKPVYSDLREGKMTVLVIYALKNADSERRAKLLKSLGNRSAGLEELREAAKIVVESGALEYSESLADMYANKAIELLSELKPADTEAFEMFKELIKFMIKRRY</sequence>
<evidence type="ECO:0000256" key="6">
    <source>
        <dbReference type="RuleBase" id="RU004466"/>
    </source>
</evidence>
<comment type="cofactor">
    <cofactor evidence="1">
        <name>Mg(2+)</name>
        <dbReference type="ChEBI" id="CHEBI:18420"/>
    </cofactor>
</comment>
<dbReference type="CDD" id="cd00685">
    <property type="entry name" value="Trans_IPPS_HT"/>
    <property type="match status" value="1"/>
</dbReference>
<evidence type="ECO:0000256" key="1">
    <source>
        <dbReference type="ARBA" id="ARBA00001946"/>
    </source>
</evidence>
<dbReference type="SFLD" id="SFLDG01017">
    <property type="entry name" value="Polyprenyl_Transferase_Like"/>
    <property type="match status" value="1"/>
</dbReference>
<keyword evidence="3 6" id="KW-0808">Transferase</keyword>
<evidence type="ECO:0000256" key="4">
    <source>
        <dbReference type="ARBA" id="ARBA00022723"/>
    </source>
</evidence>
<accession>A0A7C4BAW1</accession>
<keyword evidence="4" id="KW-0479">Metal-binding</keyword>
<proteinExistence type="inferred from homology"/>
<dbReference type="InterPro" id="IPR033749">
    <property type="entry name" value="Polyprenyl_synt_CS"/>
</dbReference>
<evidence type="ECO:0000313" key="7">
    <source>
        <dbReference type="EMBL" id="HGI86874.1"/>
    </source>
</evidence>
<dbReference type="SFLD" id="SFLDS00005">
    <property type="entry name" value="Isoprenoid_Synthase_Type_I"/>
    <property type="match status" value="1"/>
</dbReference>
<protein>
    <submittedName>
        <fullName evidence="7">Polyprenyl synthetase family protein</fullName>
    </submittedName>
</protein>
<dbReference type="PROSITE" id="PS00723">
    <property type="entry name" value="POLYPRENYL_SYNTHASE_1"/>
    <property type="match status" value="1"/>
</dbReference>
<organism evidence="7">
    <name type="scientific">Ignisphaera aggregans</name>
    <dbReference type="NCBI Taxonomy" id="334771"/>
    <lineage>
        <taxon>Archaea</taxon>
        <taxon>Thermoproteota</taxon>
        <taxon>Thermoprotei</taxon>
        <taxon>Desulfurococcales</taxon>
        <taxon>Desulfurococcaceae</taxon>
        <taxon>Ignisphaera</taxon>
    </lineage>
</organism>
<comment type="caution">
    <text evidence="7">The sequence shown here is derived from an EMBL/GenBank/DDBJ whole genome shotgun (WGS) entry which is preliminary data.</text>
</comment>
<dbReference type="PANTHER" id="PTHR12001">
    <property type="entry name" value="GERANYLGERANYL PYROPHOSPHATE SYNTHASE"/>
    <property type="match status" value="1"/>
</dbReference>
<evidence type="ECO:0000256" key="2">
    <source>
        <dbReference type="ARBA" id="ARBA00006706"/>
    </source>
</evidence>
<comment type="similarity">
    <text evidence="2 6">Belongs to the FPP/GGPP synthase family.</text>
</comment>